<gene>
    <name evidence="3" type="primary">glgX</name>
    <name evidence="3" type="ordered locus">LI0329</name>
</gene>
<dbReference type="NCBIfam" id="TIGR01561">
    <property type="entry name" value="gde_arch"/>
    <property type="match status" value="1"/>
</dbReference>
<proteinExistence type="predicted"/>
<dbReference type="InterPro" id="IPR012341">
    <property type="entry name" value="6hp_glycosidase-like_sf"/>
</dbReference>
<dbReference type="SUPFAM" id="SSF48208">
    <property type="entry name" value="Six-hairpin glycosidases"/>
    <property type="match status" value="1"/>
</dbReference>
<dbReference type="GO" id="GO:0004135">
    <property type="term" value="F:amylo-alpha-1,6-glucosidase activity"/>
    <property type="evidence" value="ECO:0007669"/>
    <property type="project" value="InterPro"/>
</dbReference>
<protein>
    <submittedName>
        <fullName evidence="3">Glyen debranching enzyme</fullName>
    </submittedName>
</protein>
<dbReference type="KEGG" id="lip:LI0329"/>
<name>Q1MRJ1_LAWIP</name>
<feature type="domain" description="Glycogen debranching enzyme bacterial and archaeal type N-terminal" evidence="2">
    <location>
        <begin position="19"/>
        <end position="237"/>
    </location>
</feature>
<dbReference type="InterPro" id="IPR006451">
    <property type="entry name" value="Glycogen_debranch_arc"/>
</dbReference>
<dbReference type="EMBL" id="AM180252">
    <property type="protein sequence ID" value="CAJ54385.1"/>
    <property type="molecule type" value="Genomic_DNA"/>
</dbReference>
<dbReference type="STRING" id="363253.LI0329"/>
<dbReference type="eggNOG" id="COG3408">
    <property type="taxonomic scope" value="Bacteria"/>
</dbReference>
<dbReference type="RefSeq" id="WP_011526414.1">
    <property type="nucleotide sequence ID" value="NC_008011.1"/>
</dbReference>
<dbReference type="GO" id="GO:0005980">
    <property type="term" value="P:glycogen catabolic process"/>
    <property type="evidence" value="ECO:0007669"/>
    <property type="project" value="InterPro"/>
</dbReference>
<dbReference type="InterPro" id="IPR010401">
    <property type="entry name" value="AGL/Gdb1"/>
</dbReference>
<evidence type="ECO:0000313" key="4">
    <source>
        <dbReference type="Proteomes" id="UP000002430"/>
    </source>
</evidence>
<dbReference type="InterPro" id="IPR008928">
    <property type="entry name" value="6-hairpin_glycosidase_sf"/>
</dbReference>
<dbReference type="Pfam" id="PF12439">
    <property type="entry name" value="GDE_N"/>
    <property type="match status" value="1"/>
</dbReference>
<dbReference type="PANTHER" id="PTHR10569">
    <property type="entry name" value="GLYCOGEN DEBRANCHING ENZYME"/>
    <property type="match status" value="1"/>
</dbReference>
<evidence type="ECO:0000259" key="1">
    <source>
        <dbReference type="Pfam" id="PF06202"/>
    </source>
</evidence>
<dbReference type="Proteomes" id="UP000002430">
    <property type="component" value="Chromosome"/>
</dbReference>
<dbReference type="AlphaFoldDB" id="Q1MRJ1"/>
<accession>Q1MRJ1</accession>
<dbReference type="OrthoDB" id="9761875at2"/>
<keyword evidence="4" id="KW-1185">Reference proteome</keyword>
<feature type="domain" description="Glycogen debranching enzyme C-terminal" evidence="1">
    <location>
        <begin position="289"/>
        <end position="646"/>
    </location>
</feature>
<dbReference type="PANTHER" id="PTHR10569:SF2">
    <property type="entry name" value="GLYCOGEN DEBRANCHING ENZYME"/>
    <property type="match status" value="1"/>
</dbReference>
<dbReference type="Gene3D" id="1.50.10.10">
    <property type="match status" value="1"/>
</dbReference>
<dbReference type="Pfam" id="PF06202">
    <property type="entry name" value="GDE_C"/>
    <property type="match status" value="1"/>
</dbReference>
<sequence length="685" mass="78626">MRYHTHVSDQTLQAIQNNEWLETNILGDYSSSTLSFKNTRKYHGLLIANLEQPHGRHLLVSTLEDAIITNDITYEISSREHENIVYPDGLKHLISTGITYCPQCIYTLDDIQICREIMLLGDQNTTLVRYTLYGANNKRHTLRIRPLLAFRSIHKLSTANDILRKDVETVYNGFSIKPYESLPTLFVQSFDPHSFIYTPNWYYAIEYPIEKERGYPYKEDLFVPGELHIDLQPYAPVIISFSTKLLTTTENPIILWNNEVIRHQQINSSEHSITTTLYNAGEQLFTTISKENSNIVAGYHWFDSWGRDTCISLPGLSFCTNNIELGKKVIKTAIDSMRYGIIPNIFGGNDKSHAFNCIDTSLWFIWAIQQFMLTEPQQQEWIYENCWSAIKSIITAYRDPTISGCTIDESGLIAAGTPITQLTWMDASINGIPVTPRNGYPVEINALWYNALAFSGYLAKLYKEPFDTYYQPLDTMRQAFKERFLTKGIYYYLGDVWNNNLLDTSIRPNQLFAISLPFPILEKEYHADVLRTVTTTLLTPYGLRTLDPSNPAYKGICEGSQEERDKAYHQGTVWPWLLGAYGDALLQSAAFPELALQQLLFFLTPLFTIHLEEAGIGFISEIFDGDSPHLPRGCIAQAWSIGECIRLLYRSEKEFPTVFKTWKNYLASYKEAPLYDTTTLTRYLK</sequence>
<dbReference type="HOGENOM" id="CLU_026835_0_0_7"/>
<evidence type="ECO:0000313" key="3">
    <source>
        <dbReference type="EMBL" id="CAJ54385.1"/>
    </source>
</evidence>
<reference evidence="3 4" key="1">
    <citation type="submission" date="2005-11" db="EMBL/GenBank/DDBJ databases">
        <title>The complete genome sequence of Lawsonia intracellularis: the causative agent of proliferative enteropathy.</title>
        <authorList>
            <person name="Kaur K."/>
            <person name="Zhang Q."/>
            <person name="Beckler D."/>
            <person name="Munir S."/>
            <person name="Li L."/>
            <person name="Kinsley K."/>
            <person name="Herron L."/>
            <person name="Peterson A."/>
            <person name="May B."/>
            <person name="Singh S."/>
            <person name="Gebhart C."/>
            <person name="Kapur V."/>
        </authorList>
    </citation>
    <scope>NUCLEOTIDE SEQUENCE [LARGE SCALE GENOMIC DNA]</scope>
    <source>
        <strain evidence="3 4">PHE/MN1-00</strain>
    </source>
</reference>
<dbReference type="InterPro" id="IPR024742">
    <property type="entry name" value="Glycogen_debranch_N"/>
</dbReference>
<evidence type="ECO:0000259" key="2">
    <source>
        <dbReference type="Pfam" id="PF12439"/>
    </source>
</evidence>
<dbReference type="InterPro" id="IPR032790">
    <property type="entry name" value="GDE_C"/>
</dbReference>
<organism evidence="3 4">
    <name type="scientific">Lawsonia intracellularis (strain PHE/MN1-00)</name>
    <dbReference type="NCBI Taxonomy" id="363253"/>
    <lineage>
        <taxon>Bacteria</taxon>
        <taxon>Pseudomonadati</taxon>
        <taxon>Thermodesulfobacteriota</taxon>
        <taxon>Desulfovibrionia</taxon>
        <taxon>Desulfovibrionales</taxon>
        <taxon>Desulfovibrionaceae</taxon>
        <taxon>Lawsonia</taxon>
    </lineage>
</organism>
<dbReference type="GO" id="GO:0004134">
    <property type="term" value="F:4-alpha-glucanotransferase activity"/>
    <property type="evidence" value="ECO:0007669"/>
    <property type="project" value="InterPro"/>
</dbReference>